<reference evidence="2 3" key="1">
    <citation type="submission" date="2016-03" db="EMBL/GenBank/DDBJ databases">
        <title>Trachymyrmex septentrionalis WGS genome.</title>
        <authorList>
            <person name="Nygaard S."/>
            <person name="Hu H."/>
            <person name="Boomsma J."/>
            <person name="Zhang G."/>
        </authorList>
    </citation>
    <scope>NUCLEOTIDE SEQUENCE [LARGE SCALE GENOMIC DNA]</scope>
    <source>
        <strain evidence="2">Tsep2-gDNA-1</strain>
        <tissue evidence="2">Whole body</tissue>
    </source>
</reference>
<dbReference type="GO" id="GO:0005694">
    <property type="term" value="C:chromosome"/>
    <property type="evidence" value="ECO:0007669"/>
    <property type="project" value="UniProtKB-ARBA"/>
</dbReference>
<dbReference type="InterPro" id="IPR012337">
    <property type="entry name" value="RNaseH-like_sf"/>
</dbReference>
<dbReference type="CDD" id="cd00024">
    <property type="entry name" value="CD_CSD"/>
    <property type="match status" value="1"/>
</dbReference>
<proteinExistence type="predicted"/>
<dbReference type="Proteomes" id="UP000078541">
    <property type="component" value="Unassembled WGS sequence"/>
</dbReference>
<dbReference type="PANTHER" id="PTHR46585:SF1">
    <property type="entry name" value="CHROMO DOMAIN-CONTAINING PROTEIN"/>
    <property type="match status" value="1"/>
</dbReference>
<dbReference type="InterPro" id="IPR000953">
    <property type="entry name" value="Chromo/chromo_shadow_dom"/>
</dbReference>
<dbReference type="Gene3D" id="2.40.50.40">
    <property type="match status" value="1"/>
</dbReference>
<dbReference type="InterPro" id="IPR036397">
    <property type="entry name" value="RNaseH_sf"/>
</dbReference>
<gene>
    <name evidence="2" type="ORF">ALC56_07149</name>
</gene>
<evidence type="ECO:0000313" key="2">
    <source>
        <dbReference type="EMBL" id="KYN38472.1"/>
    </source>
</evidence>
<dbReference type="Gene3D" id="3.30.420.10">
    <property type="entry name" value="Ribonuclease H-like superfamily/Ribonuclease H"/>
    <property type="match status" value="1"/>
</dbReference>
<feature type="non-terminal residue" evidence="2">
    <location>
        <position position="1"/>
    </location>
</feature>
<sequence>ILIVIDVLSKYAWALPLKSKNGNDVAAALSKILLEDERNLQTDRRKEFYNTTFVKTQRTNPATYLLKDYQGKPIADGFYEHELQRVSNPDIYLVEKILRKRGNKVYVKWLGMDSSHNSWIDETNVL</sequence>
<dbReference type="STRING" id="34720.A0A151JW04"/>
<evidence type="ECO:0000313" key="3">
    <source>
        <dbReference type="Proteomes" id="UP000078541"/>
    </source>
</evidence>
<evidence type="ECO:0000259" key="1">
    <source>
        <dbReference type="PROSITE" id="PS50013"/>
    </source>
</evidence>
<dbReference type="AlphaFoldDB" id="A0A151JW04"/>
<name>A0A151JW04_9HYME</name>
<accession>A0A151JW04</accession>
<dbReference type="GO" id="GO:0003676">
    <property type="term" value="F:nucleic acid binding"/>
    <property type="evidence" value="ECO:0007669"/>
    <property type="project" value="InterPro"/>
</dbReference>
<dbReference type="EMBL" id="KQ981665">
    <property type="protein sequence ID" value="KYN38472.1"/>
    <property type="molecule type" value="Genomic_DNA"/>
</dbReference>
<protein>
    <recommendedName>
        <fullName evidence="1">Chromo domain-containing protein</fullName>
    </recommendedName>
</protein>
<dbReference type="PANTHER" id="PTHR46585">
    <property type="entry name" value="INTEGRASE CORE DOMAIN CONTAINING PROTEIN"/>
    <property type="match status" value="1"/>
</dbReference>
<dbReference type="SUPFAM" id="SSF53098">
    <property type="entry name" value="Ribonuclease H-like"/>
    <property type="match status" value="1"/>
</dbReference>
<dbReference type="SUPFAM" id="SSF54160">
    <property type="entry name" value="Chromo domain-like"/>
    <property type="match status" value="1"/>
</dbReference>
<feature type="domain" description="Chromo" evidence="1">
    <location>
        <begin position="92"/>
        <end position="126"/>
    </location>
</feature>
<keyword evidence="3" id="KW-1185">Reference proteome</keyword>
<dbReference type="PROSITE" id="PS50013">
    <property type="entry name" value="CHROMO_2"/>
    <property type="match status" value="1"/>
</dbReference>
<dbReference type="InterPro" id="IPR016197">
    <property type="entry name" value="Chromo-like_dom_sf"/>
</dbReference>
<organism evidence="2 3">
    <name type="scientific">Trachymyrmex septentrionalis</name>
    <dbReference type="NCBI Taxonomy" id="34720"/>
    <lineage>
        <taxon>Eukaryota</taxon>
        <taxon>Metazoa</taxon>
        <taxon>Ecdysozoa</taxon>
        <taxon>Arthropoda</taxon>
        <taxon>Hexapoda</taxon>
        <taxon>Insecta</taxon>
        <taxon>Pterygota</taxon>
        <taxon>Neoptera</taxon>
        <taxon>Endopterygota</taxon>
        <taxon>Hymenoptera</taxon>
        <taxon>Apocrita</taxon>
        <taxon>Aculeata</taxon>
        <taxon>Formicoidea</taxon>
        <taxon>Formicidae</taxon>
        <taxon>Myrmicinae</taxon>
        <taxon>Trachymyrmex</taxon>
    </lineage>
</organism>